<dbReference type="Proteomes" id="UP000791440">
    <property type="component" value="Unassembled WGS sequence"/>
</dbReference>
<dbReference type="Pfam" id="PF03145">
    <property type="entry name" value="Sina_TRAF"/>
    <property type="match status" value="1"/>
</dbReference>
<dbReference type="InterPro" id="IPR013083">
    <property type="entry name" value="Znf_RING/FYVE/PHD"/>
</dbReference>
<dbReference type="GO" id="GO:0005737">
    <property type="term" value="C:cytoplasm"/>
    <property type="evidence" value="ECO:0007669"/>
    <property type="project" value="InterPro"/>
</dbReference>
<feature type="domain" description="RING-type" evidence="12">
    <location>
        <begin position="18"/>
        <end position="55"/>
    </location>
</feature>
<dbReference type="InterPro" id="IPR001841">
    <property type="entry name" value="Znf_RING"/>
</dbReference>
<comment type="function">
    <text evidence="10">E3 ubiquitin-protein ligase that mediates ubiquitination and subsequent proteasomal degradation of target proteins. E3 ubiquitin ligases accept ubiquitin from an E2 ubiquitin-conjugating enzyme in the form of a thioester and then directly transfers the ubiquitin to targeted substrates.</text>
</comment>
<evidence type="ECO:0000256" key="2">
    <source>
        <dbReference type="ARBA" id="ARBA00004906"/>
    </source>
</evidence>
<keyword evidence="7 10" id="KW-0833">Ubl conjugation pathway</keyword>
<evidence type="ECO:0000256" key="3">
    <source>
        <dbReference type="ARBA" id="ARBA00009119"/>
    </source>
</evidence>
<dbReference type="SUPFAM" id="SSF49599">
    <property type="entry name" value="TRAF domain-like"/>
    <property type="match status" value="1"/>
</dbReference>
<proteinExistence type="inferred from homology"/>
<dbReference type="PROSITE" id="PS50089">
    <property type="entry name" value="ZF_RING_2"/>
    <property type="match status" value="1"/>
</dbReference>
<dbReference type="PANTHER" id="PTHR45877:SF2">
    <property type="entry name" value="E3 UBIQUITIN-PROTEIN LIGASE SINA-RELATED"/>
    <property type="match status" value="1"/>
</dbReference>
<keyword evidence="6 9" id="KW-0863">Zinc-finger</keyword>
<protein>
    <recommendedName>
        <fullName evidence="10">E3 ubiquitin-protein ligase</fullName>
        <ecNumber evidence="10">2.3.2.27</ecNumber>
    </recommendedName>
</protein>
<reference evidence="14" key="1">
    <citation type="journal article" date="2016" name="Insect Biochem. Mol. Biol.">
        <title>Multifaceted biological insights from a draft genome sequence of the tobacco hornworm moth, Manduca sexta.</title>
        <authorList>
            <person name="Kanost M.R."/>
            <person name="Arrese E.L."/>
            <person name="Cao X."/>
            <person name="Chen Y.R."/>
            <person name="Chellapilla S."/>
            <person name="Goldsmith M.R."/>
            <person name="Grosse-Wilde E."/>
            <person name="Heckel D.G."/>
            <person name="Herndon N."/>
            <person name="Jiang H."/>
            <person name="Papanicolaou A."/>
            <person name="Qu J."/>
            <person name="Soulages J.L."/>
            <person name="Vogel H."/>
            <person name="Walters J."/>
            <person name="Waterhouse R.M."/>
            <person name="Ahn S.J."/>
            <person name="Almeida F.C."/>
            <person name="An C."/>
            <person name="Aqrawi P."/>
            <person name="Bretschneider A."/>
            <person name="Bryant W.B."/>
            <person name="Bucks S."/>
            <person name="Chao H."/>
            <person name="Chevignon G."/>
            <person name="Christen J.M."/>
            <person name="Clarke D.F."/>
            <person name="Dittmer N.T."/>
            <person name="Ferguson L.C.F."/>
            <person name="Garavelou S."/>
            <person name="Gordon K.H.J."/>
            <person name="Gunaratna R.T."/>
            <person name="Han Y."/>
            <person name="Hauser F."/>
            <person name="He Y."/>
            <person name="Heidel-Fischer H."/>
            <person name="Hirsh A."/>
            <person name="Hu Y."/>
            <person name="Jiang H."/>
            <person name="Kalra D."/>
            <person name="Klinner C."/>
            <person name="Konig C."/>
            <person name="Kovar C."/>
            <person name="Kroll A.R."/>
            <person name="Kuwar S.S."/>
            <person name="Lee S.L."/>
            <person name="Lehman R."/>
            <person name="Li K."/>
            <person name="Li Z."/>
            <person name="Liang H."/>
            <person name="Lovelace S."/>
            <person name="Lu Z."/>
            <person name="Mansfield J.H."/>
            <person name="McCulloch K.J."/>
            <person name="Mathew T."/>
            <person name="Morton B."/>
            <person name="Muzny D.M."/>
            <person name="Neunemann D."/>
            <person name="Ongeri F."/>
            <person name="Pauchet Y."/>
            <person name="Pu L.L."/>
            <person name="Pyrousis I."/>
            <person name="Rao X.J."/>
            <person name="Redding A."/>
            <person name="Roesel C."/>
            <person name="Sanchez-Gracia A."/>
            <person name="Schaack S."/>
            <person name="Shukla A."/>
            <person name="Tetreau G."/>
            <person name="Wang Y."/>
            <person name="Xiong G.H."/>
            <person name="Traut W."/>
            <person name="Walsh T.K."/>
            <person name="Worley K.C."/>
            <person name="Wu D."/>
            <person name="Wu W."/>
            <person name="Wu Y.Q."/>
            <person name="Zhang X."/>
            <person name="Zou Z."/>
            <person name="Zucker H."/>
            <person name="Briscoe A.D."/>
            <person name="Burmester T."/>
            <person name="Clem R.J."/>
            <person name="Feyereisen R."/>
            <person name="Grimmelikhuijzen C.J.P."/>
            <person name="Hamodrakas S.J."/>
            <person name="Hansson B.S."/>
            <person name="Huguet E."/>
            <person name="Jermiin L.S."/>
            <person name="Lan Q."/>
            <person name="Lehman H.K."/>
            <person name="Lorenzen M."/>
            <person name="Merzendorfer H."/>
            <person name="Michalopoulos I."/>
            <person name="Morton D.B."/>
            <person name="Muthukrishnan S."/>
            <person name="Oakeshott J.G."/>
            <person name="Palmer W."/>
            <person name="Park Y."/>
            <person name="Passarelli A.L."/>
            <person name="Rozas J."/>
            <person name="Schwartz L.M."/>
            <person name="Smith W."/>
            <person name="Southgate A."/>
            <person name="Vilcinskas A."/>
            <person name="Vogt R."/>
            <person name="Wang P."/>
            <person name="Werren J."/>
            <person name="Yu X.Q."/>
            <person name="Zhou J.J."/>
            <person name="Brown S.J."/>
            <person name="Scherer S.E."/>
            <person name="Richards S."/>
            <person name="Blissard G.W."/>
        </authorList>
    </citation>
    <scope>NUCLEOTIDE SEQUENCE</scope>
</reference>
<dbReference type="InterPro" id="IPR018121">
    <property type="entry name" value="7-in-absentia-prot_TRAF-dom"/>
</dbReference>
<dbReference type="GO" id="GO:0061630">
    <property type="term" value="F:ubiquitin protein ligase activity"/>
    <property type="evidence" value="ECO:0007669"/>
    <property type="project" value="UniProtKB-EC"/>
</dbReference>
<evidence type="ECO:0000313" key="14">
    <source>
        <dbReference type="EMBL" id="KAG6445897.1"/>
    </source>
</evidence>
<evidence type="ECO:0000256" key="4">
    <source>
        <dbReference type="ARBA" id="ARBA00022679"/>
    </source>
</evidence>
<dbReference type="EC" id="2.3.2.27" evidence="10"/>
<evidence type="ECO:0000256" key="11">
    <source>
        <dbReference type="SAM" id="MobiDB-lite"/>
    </source>
</evidence>
<gene>
    <name evidence="14" type="ORF">O3G_MSEX004163</name>
</gene>
<dbReference type="GO" id="GO:0008270">
    <property type="term" value="F:zinc ion binding"/>
    <property type="evidence" value="ECO:0007669"/>
    <property type="project" value="UniProtKB-KW"/>
</dbReference>
<keyword evidence="4" id="KW-0808">Transferase</keyword>
<evidence type="ECO:0000256" key="8">
    <source>
        <dbReference type="ARBA" id="ARBA00022833"/>
    </source>
</evidence>
<reference evidence="14" key="2">
    <citation type="submission" date="2020-12" db="EMBL/GenBank/DDBJ databases">
        <authorList>
            <person name="Kanost M."/>
        </authorList>
    </citation>
    <scope>NUCLEOTIDE SEQUENCE</scope>
</reference>
<name>A0A922CH05_MANSE</name>
<dbReference type="Pfam" id="PF21362">
    <property type="entry name" value="Sina_RING"/>
    <property type="match status" value="1"/>
</dbReference>
<evidence type="ECO:0000256" key="9">
    <source>
        <dbReference type="PROSITE-ProRule" id="PRU00455"/>
    </source>
</evidence>
<feature type="domain" description="SIAH-type" evidence="13">
    <location>
        <begin position="72"/>
        <end position="134"/>
    </location>
</feature>
<comment type="pathway">
    <text evidence="2 10">Protein modification; protein ubiquitination.</text>
</comment>
<comment type="caution">
    <text evidence="14">The sequence shown here is derived from an EMBL/GenBank/DDBJ whole genome shotgun (WGS) entry which is preliminary data.</text>
</comment>
<evidence type="ECO:0000259" key="12">
    <source>
        <dbReference type="PROSITE" id="PS50089"/>
    </source>
</evidence>
<comment type="domain">
    <text evidence="10">The RING-type zinc finger domain is essential for ubiquitin ligase activity.</text>
</comment>
<dbReference type="PANTHER" id="PTHR45877">
    <property type="entry name" value="E3 UBIQUITIN-PROTEIN LIGASE SIAH2"/>
    <property type="match status" value="1"/>
</dbReference>
<dbReference type="InterPro" id="IPR049548">
    <property type="entry name" value="Sina-like_RING"/>
</dbReference>
<keyword evidence="5 10" id="KW-0479">Metal-binding</keyword>
<dbReference type="EMBL" id="JH668326">
    <property type="protein sequence ID" value="KAG6445897.1"/>
    <property type="molecule type" value="Genomic_DNA"/>
</dbReference>
<sequence>MAAKANKKMTGAVDLPECPVCLETMSAPIFQCQSGHSLCNQCTSNLVPPMCPICRQHMTQMRNWQLEDIIAKAKVACPNKSVGCVYTMPSTDVNDHLKECIFRDMECPLGSVSGKCSWSGKLKDIMDHFQERHQKNCNVSSDTPVNLDNIELKEDERFLYLVAQQKMLFIITVKLDTLQKMAFWIVQHIGSKSVARQHIYEIHLTSNLDERRKLVFCDHCFNDAIKADEVFRQGKCAVVPFEALKHFIKDKKITFKFFIKRLPVANKKKVDNGKDAKPNDNKQNPAPKGPGPKKGPKDATGPPKPGPGGKPKQNKANA</sequence>
<feature type="compositionally biased region" description="Basic and acidic residues" evidence="11">
    <location>
        <begin position="268"/>
        <end position="280"/>
    </location>
</feature>
<dbReference type="InterPro" id="IPR013010">
    <property type="entry name" value="Znf_SIAH"/>
</dbReference>
<evidence type="ECO:0000256" key="7">
    <source>
        <dbReference type="ARBA" id="ARBA00022786"/>
    </source>
</evidence>
<dbReference type="GO" id="GO:0031624">
    <property type="term" value="F:ubiquitin conjugating enzyme binding"/>
    <property type="evidence" value="ECO:0007669"/>
    <property type="project" value="TreeGrafter"/>
</dbReference>
<keyword evidence="8 10" id="KW-0862">Zinc</keyword>
<dbReference type="EMBL" id="JH668326">
    <property type="protein sequence ID" value="KAG6445898.1"/>
    <property type="molecule type" value="Genomic_DNA"/>
</dbReference>
<dbReference type="GO" id="GO:0043161">
    <property type="term" value="P:proteasome-mediated ubiquitin-dependent protein catabolic process"/>
    <property type="evidence" value="ECO:0007669"/>
    <property type="project" value="TreeGrafter"/>
</dbReference>
<keyword evidence="15" id="KW-1185">Reference proteome</keyword>
<dbReference type="OrthoDB" id="4788989at2759"/>
<dbReference type="Gene3D" id="3.30.40.10">
    <property type="entry name" value="Zinc/RING finger domain, C3HC4 (zinc finger)"/>
    <property type="match status" value="2"/>
</dbReference>
<dbReference type="SUPFAM" id="SSF57850">
    <property type="entry name" value="RING/U-box"/>
    <property type="match status" value="1"/>
</dbReference>
<organism evidence="14 15">
    <name type="scientific">Manduca sexta</name>
    <name type="common">Tobacco hawkmoth</name>
    <name type="synonym">Tobacco hornworm</name>
    <dbReference type="NCBI Taxonomy" id="7130"/>
    <lineage>
        <taxon>Eukaryota</taxon>
        <taxon>Metazoa</taxon>
        <taxon>Ecdysozoa</taxon>
        <taxon>Arthropoda</taxon>
        <taxon>Hexapoda</taxon>
        <taxon>Insecta</taxon>
        <taxon>Pterygota</taxon>
        <taxon>Neoptera</taxon>
        <taxon>Endopterygota</taxon>
        <taxon>Lepidoptera</taxon>
        <taxon>Glossata</taxon>
        <taxon>Ditrysia</taxon>
        <taxon>Bombycoidea</taxon>
        <taxon>Sphingidae</taxon>
        <taxon>Sphinginae</taxon>
        <taxon>Sphingini</taxon>
        <taxon>Manduca</taxon>
    </lineage>
</organism>
<evidence type="ECO:0000259" key="13">
    <source>
        <dbReference type="PROSITE" id="PS51081"/>
    </source>
</evidence>
<evidence type="ECO:0000313" key="15">
    <source>
        <dbReference type="Proteomes" id="UP000791440"/>
    </source>
</evidence>
<comment type="domain">
    <text evidence="10">The SBD domain (substrate-binding domain) mediates the interaction with substrate proteins. It is related to the TRAF family.</text>
</comment>
<comment type="catalytic activity">
    <reaction evidence="1 10">
        <text>S-ubiquitinyl-[E2 ubiquitin-conjugating enzyme]-L-cysteine + [acceptor protein]-L-lysine = [E2 ubiquitin-conjugating enzyme]-L-cysteine + N(6)-ubiquitinyl-[acceptor protein]-L-lysine.</text>
        <dbReference type="EC" id="2.3.2.27"/>
    </reaction>
</comment>
<dbReference type="Pfam" id="PF21361">
    <property type="entry name" value="Sina_ZnF"/>
    <property type="match status" value="1"/>
</dbReference>
<evidence type="ECO:0000256" key="10">
    <source>
        <dbReference type="RuleBase" id="RU201113"/>
    </source>
</evidence>
<dbReference type="InterPro" id="IPR004162">
    <property type="entry name" value="SINA-like_animal"/>
</dbReference>
<dbReference type="Gene3D" id="2.60.210.10">
    <property type="entry name" value="Apoptosis, Tumor Necrosis Factor Receptor Associated Protein 2, Chain A"/>
    <property type="match status" value="1"/>
</dbReference>
<accession>A0A922CH05</accession>
<comment type="similarity">
    <text evidence="3 10">Belongs to the SINA (Seven in absentia) family.</text>
</comment>
<dbReference type="PROSITE" id="PS51081">
    <property type="entry name" value="ZF_SIAH"/>
    <property type="match status" value="1"/>
</dbReference>
<dbReference type="InterPro" id="IPR008974">
    <property type="entry name" value="TRAF-like"/>
</dbReference>
<evidence type="ECO:0000256" key="6">
    <source>
        <dbReference type="ARBA" id="ARBA00022771"/>
    </source>
</evidence>
<evidence type="ECO:0000256" key="1">
    <source>
        <dbReference type="ARBA" id="ARBA00000900"/>
    </source>
</evidence>
<evidence type="ECO:0000256" key="5">
    <source>
        <dbReference type="ARBA" id="ARBA00022723"/>
    </source>
</evidence>
<feature type="region of interest" description="Disordered" evidence="11">
    <location>
        <begin position="268"/>
        <end position="318"/>
    </location>
</feature>
<dbReference type="AlphaFoldDB" id="A0A922CH05"/>